<evidence type="ECO:0000313" key="3">
    <source>
        <dbReference type="Proteomes" id="UP000033035"/>
    </source>
</evidence>
<sequence>MEKENPIYTFPKLKNTLEELGYQIEKVEVYRPIKPVDVSIKDIKDGTIEITDGGIFFKTPDGQKHGGFMYKREYHLAQYGKPRFHIRNCRTIQEFKARGSFTAEYRWSNDDKVQVCDMDDNYIDKTVNFLPLCKYCAEILRSEQSDVYKDNEDFVNELKKATPQETVTDVDVLGYTKEWQDVSKRYREKHKYTCERCGIHITNIFDYGYIHCHHRNGNKTDNREENLECLCVKCHSKVDKIHEIRFSKGANYIWLQDFLKKY</sequence>
<keyword evidence="3" id="KW-1185">Reference proteome</keyword>
<reference evidence="2 3" key="1">
    <citation type="submission" date="2013-04" db="EMBL/GenBank/DDBJ databases">
        <title>The Genome Sequence of Parabacteroides gordonii DSM 23371.</title>
        <authorList>
            <consortium name="The Broad Institute Genomics Platform"/>
            <person name="Earl A."/>
            <person name="Ward D."/>
            <person name="Feldgarden M."/>
            <person name="Gevers D."/>
            <person name="Martens E."/>
            <person name="Sakamoto M."/>
            <person name="Benno Y."/>
            <person name="Suzuki N."/>
            <person name="Matsunaga N."/>
            <person name="Koshihara K."/>
            <person name="Seki M."/>
            <person name="Komiya H."/>
            <person name="Walker B."/>
            <person name="Young S."/>
            <person name="Zeng Q."/>
            <person name="Gargeya S."/>
            <person name="Fitzgerald M."/>
            <person name="Haas B."/>
            <person name="Abouelleil A."/>
            <person name="Allen A.W."/>
            <person name="Alvarado L."/>
            <person name="Arachchi H.M."/>
            <person name="Berlin A.M."/>
            <person name="Chapman S.B."/>
            <person name="Gainer-Dewar J."/>
            <person name="Goldberg J."/>
            <person name="Griggs A."/>
            <person name="Gujja S."/>
            <person name="Hansen M."/>
            <person name="Howarth C."/>
            <person name="Imamovic A."/>
            <person name="Ireland A."/>
            <person name="Larimer J."/>
            <person name="McCowan C."/>
            <person name="Murphy C."/>
            <person name="Pearson M."/>
            <person name="Poon T.W."/>
            <person name="Priest M."/>
            <person name="Roberts A."/>
            <person name="Saif S."/>
            <person name="Shea T."/>
            <person name="Sisk P."/>
            <person name="Sykes S."/>
            <person name="Wortman J."/>
            <person name="Nusbaum C."/>
            <person name="Birren B."/>
        </authorList>
    </citation>
    <scope>NUCLEOTIDE SEQUENCE [LARGE SCALE GENOMIC DNA]</scope>
    <source>
        <strain evidence="2 3">MS-1</strain>
    </source>
</reference>
<proteinExistence type="predicted"/>
<name>A0A0F5IQY8_9BACT</name>
<dbReference type="CDD" id="cd00085">
    <property type="entry name" value="HNHc"/>
    <property type="match status" value="1"/>
</dbReference>
<comment type="caution">
    <text evidence="2">The sequence shown here is derived from an EMBL/GenBank/DDBJ whole genome shotgun (WGS) entry which is preliminary data.</text>
</comment>
<evidence type="ECO:0000259" key="1">
    <source>
        <dbReference type="SMART" id="SM00507"/>
    </source>
</evidence>
<dbReference type="EMBL" id="AQHW01000029">
    <property type="protein sequence ID" value="KKB47517.1"/>
    <property type="molecule type" value="Genomic_DNA"/>
</dbReference>
<dbReference type="PATRIC" id="fig|1203610.3.peg.5275"/>
<dbReference type="Proteomes" id="UP000033035">
    <property type="component" value="Unassembled WGS sequence"/>
</dbReference>
<dbReference type="SMART" id="SM00507">
    <property type="entry name" value="HNHc"/>
    <property type="match status" value="1"/>
</dbReference>
<evidence type="ECO:0000313" key="2">
    <source>
        <dbReference type="EMBL" id="KKB47517.1"/>
    </source>
</evidence>
<organism evidence="2 3">
    <name type="scientific">Parabacteroides gordonii MS-1 = DSM 23371</name>
    <dbReference type="NCBI Taxonomy" id="1203610"/>
    <lineage>
        <taxon>Bacteria</taxon>
        <taxon>Pseudomonadati</taxon>
        <taxon>Bacteroidota</taxon>
        <taxon>Bacteroidia</taxon>
        <taxon>Bacteroidales</taxon>
        <taxon>Tannerellaceae</taxon>
        <taxon>Parabacteroides</taxon>
    </lineage>
</organism>
<protein>
    <recommendedName>
        <fullName evidence="1">HNH nuclease domain-containing protein</fullName>
    </recommendedName>
</protein>
<dbReference type="STRING" id="1203610.HMPREF1536_05161"/>
<accession>A0A0F5IQY8</accession>
<feature type="domain" description="HNH nuclease" evidence="1">
    <location>
        <begin position="181"/>
        <end position="236"/>
    </location>
</feature>
<dbReference type="AlphaFoldDB" id="A0A0F5IQY8"/>
<dbReference type="HOGENOM" id="CLU_1052890_0_0_10"/>
<dbReference type="InterPro" id="IPR003615">
    <property type="entry name" value="HNH_nuc"/>
</dbReference>
<gene>
    <name evidence="2" type="ORF">HMPREF1536_05161</name>
</gene>
<dbReference type="RefSeq" id="WP_028727988.1">
    <property type="nucleotide sequence ID" value="NZ_AUAE01000025.1"/>
</dbReference>